<dbReference type="InterPro" id="IPR021263">
    <property type="entry name" value="DUF2840"/>
</dbReference>
<comment type="caution">
    <text evidence="1">The sequence shown here is derived from an EMBL/GenBank/DDBJ whole genome shotgun (WGS) entry which is preliminary data.</text>
</comment>
<keyword evidence="2" id="KW-1185">Reference proteome</keyword>
<protein>
    <recommendedName>
        <fullName evidence="3">Transposase</fullName>
    </recommendedName>
</protein>
<accession>A0ABQ5UXB7</accession>
<dbReference type="RefSeq" id="WP_284369246.1">
    <property type="nucleotide sequence ID" value="NZ_BSNJ01000001.1"/>
</dbReference>
<dbReference type="EMBL" id="BSNJ01000001">
    <property type="protein sequence ID" value="GLQ19497.1"/>
    <property type="molecule type" value="Genomic_DNA"/>
</dbReference>
<sequence>MRDPLTVVTERYRKNRLNYRILFGVPTRCVRLDWQRKLQVFRPGDLFAYERWEGNRYGTQSWSIVVCRASKGGRSLTRLPGILPGVEVLVHAKARTQCERIFAWLDALKAVNRSPLSIPIRQWRAVQMALKTGADMPALAKISSC</sequence>
<reference evidence="1" key="2">
    <citation type="submission" date="2023-01" db="EMBL/GenBank/DDBJ databases">
        <title>Draft genome sequence of Algimonas porphyrae strain NBRC 108216.</title>
        <authorList>
            <person name="Sun Q."/>
            <person name="Mori K."/>
        </authorList>
    </citation>
    <scope>NUCLEOTIDE SEQUENCE</scope>
    <source>
        <strain evidence="1">NBRC 108216</strain>
    </source>
</reference>
<reference evidence="1" key="1">
    <citation type="journal article" date="2014" name="Int. J. Syst. Evol. Microbiol.">
        <title>Complete genome of a new Firmicutes species belonging to the dominant human colonic microbiota ('Ruminococcus bicirculans') reveals two chromosomes and a selective capacity to utilize plant glucans.</title>
        <authorList>
            <consortium name="NISC Comparative Sequencing Program"/>
            <person name="Wegmann U."/>
            <person name="Louis P."/>
            <person name="Goesmann A."/>
            <person name="Henrissat B."/>
            <person name="Duncan S.H."/>
            <person name="Flint H.J."/>
        </authorList>
    </citation>
    <scope>NUCLEOTIDE SEQUENCE</scope>
    <source>
        <strain evidence="1">NBRC 108216</strain>
    </source>
</reference>
<name>A0ABQ5UXB7_9PROT</name>
<evidence type="ECO:0000313" key="1">
    <source>
        <dbReference type="EMBL" id="GLQ19497.1"/>
    </source>
</evidence>
<evidence type="ECO:0008006" key="3">
    <source>
        <dbReference type="Google" id="ProtNLM"/>
    </source>
</evidence>
<dbReference type="Pfam" id="PF11000">
    <property type="entry name" value="DUF2840"/>
    <property type="match status" value="1"/>
</dbReference>
<evidence type="ECO:0000313" key="2">
    <source>
        <dbReference type="Proteomes" id="UP001161390"/>
    </source>
</evidence>
<organism evidence="1 2">
    <name type="scientific">Algimonas porphyrae</name>
    <dbReference type="NCBI Taxonomy" id="1128113"/>
    <lineage>
        <taxon>Bacteria</taxon>
        <taxon>Pseudomonadati</taxon>
        <taxon>Pseudomonadota</taxon>
        <taxon>Alphaproteobacteria</taxon>
        <taxon>Maricaulales</taxon>
        <taxon>Robiginitomaculaceae</taxon>
        <taxon>Algimonas</taxon>
    </lineage>
</organism>
<dbReference type="Proteomes" id="UP001161390">
    <property type="component" value="Unassembled WGS sequence"/>
</dbReference>
<proteinExistence type="predicted"/>
<gene>
    <name evidence="1" type="ORF">GCM10007854_04520</name>
</gene>